<dbReference type="OrthoDB" id="3266934at2759"/>
<reference evidence="2 3" key="1">
    <citation type="submission" date="2019-02" db="EMBL/GenBank/DDBJ databases">
        <title>Genome sequencing of the rare red list fungi Bondarzewia mesenterica.</title>
        <authorList>
            <person name="Buettner E."/>
            <person name="Kellner H."/>
        </authorList>
    </citation>
    <scope>NUCLEOTIDE SEQUENCE [LARGE SCALE GENOMIC DNA]</scope>
    <source>
        <strain evidence="2 3">DSM 108281</strain>
    </source>
</reference>
<dbReference type="Proteomes" id="UP000310158">
    <property type="component" value="Unassembled WGS sequence"/>
</dbReference>
<organism evidence="2 3">
    <name type="scientific">Bondarzewia mesenterica</name>
    <dbReference type="NCBI Taxonomy" id="1095465"/>
    <lineage>
        <taxon>Eukaryota</taxon>
        <taxon>Fungi</taxon>
        <taxon>Dikarya</taxon>
        <taxon>Basidiomycota</taxon>
        <taxon>Agaricomycotina</taxon>
        <taxon>Agaricomycetes</taxon>
        <taxon>Russulales</taxon>
        <taxon>Bondarzewiaceae</taxon>
        <taxon>Bondarzewia</taxon>
    </lineage>
</organism>
<dbReference type="EMBL" id="SGPL01000780">
    <property type="protein sequence ID" value="THH07405.1"/>
    <property type="molecule type" value="Genomic_DNA"/>
</dbReference>
<name>A0A4S4L7M9_9AGAM</name>
<keyword evidence="3" id="KW-1185">Reference proteome</keyword>
<proteinExistence type="predicted"/>
<evidence type="ECO:0000313" key="2">
    <source>
        <dbReference type="EMBL" id="THH07405.1"/>
    </source>
</evidence>
<evidence type="ECO:0000256" key="1">
    <source>
        <dbReference type="SAM" id="Phobius"/>
    </source>
</evidence>
<evidence type="ECO:0000313" key="3">
    <source>
        <dbReference type="Proteomes" id="UP000310158"/>
    </source>
</evidence>
<dbReference type="AlphaFoldDB" id="A0A4S4L7M9"/>
<keyword evidence="1" id="KW-0472">Membrane</keyword>
<sequence length="209" mass="23473">MLLAPLVSYDPLSFIFKKAEVAHRNAEAIFNNFLGLLGFAGRGDQRRTRSFIIVFPIVIVHLFVLRVVEWELDRDTCVIVCTTIISILFSAFTNLFISYIVVFRSSDQYLYQDTTFSWVFQGANDVPLTIQITNSFSAQADIKPGYSRLMISFRTLTTDVPSTAAQLDWSPVDVDEGFYTAIAFDTSRAAGLYAQSQPFFVASGQNRTS</sequence>
<feature type="transmembrane region" description="Helical" evidence="1">
    <location>
        <begin position="51"/>
        <end position="70"/>
    </location>
</feature>
<comment type="caution">
    <text evidence="2">The sequence shown here is derived from an EMBL/GenBank/DDBJ whole genome shotgun (WGS) entry which is preliminary data.</text>
</comment>
<accession>A0A4S4L7M9</accession>
<protein>
    <submittedName>
        <fullName evidence="2">Uncharacterized protein</fullName>
    </submittedName>
</protein>
<gene>
    <name evidence="2" type="ORF">EW146_g9329</name>
</gene>
<keyword evidence="1" id="KW-1133">Transmembrane helix</keyword>
<feature type="transmembrane region" description="Helical" evidence="1">
    <location>
        <begin position="76"/>
        <end position="102"/>
    </location>
</feature>
<keyword evidence="1" id="KW-0812">Transmembrane</keyword>